<evidence type="ECO:0000256" key="1">
    <source>
        <dbReference type="SAM" id="SignalP"/>
    </source>
</evidence>
<protein>
    <submittedName>
        <fullName evidence="2">Uncharacterized protein</fullName>
    </submittedName>
</protein>
<dbReference type="EMBL" id="FNQB01000003">
    <property type="protein sequence ID" value="SDZ43139.1"/>
    <property type="molecule type" value="Genomic_DNA"/>
</dbReference>
<dbReference type="AlphaFoldDB" id="A0A1H3T1D3"/>
<name>A0A1H3T1D3_9ACTN</name>
<organism evidence="2 3">
    <name type="scientific">Asanoa ishikariensis</name>
    <dbReference type="NCBI Taxonomy" id="137265"/>
    <lineage>
        <taxon>Bacteria</taxon>
        <taxon>Bacillati</taxon>
        <taxon>Actinomycetota</taxon>
        <taxon>Actinomycetes</taxon>
        <taxon>Micromonosporales</taxon>
        <taxon>Micromonosporaceae</taxon>
        <taxon>Asanoa</taxon>
    </lineage>
</organism>
<proteinExistence type="predicted"/>
<dbReference type="STRING" id="137265.SAMN05421684_4956"/>
<sequence length="116" mass="11925">MVALAVLLVVYAGFTCLPIARAAAGIDNAAEAAATASAQGQPATRPALDSMPVRCDGLAVETDTSNFHRGGTVTSSVGCTLRTPGWLGWFGVDDHVVLRSSASSIISVDRPYTFVG</sequence>
<accession>A0A1H3T1D3</accession>
<evidence type="ECO:0000313" key="2">
    <source>
        <dbReference type="EMBL" id="SDZ43139.1"/>
    </source>
</evidence>
<feature type="chain" id="PRO_5011667921" evidence="1">
    <location>
        <begin position="23"/>
        <end position="116"/>
    </location>
</feature>
<feature type="signal peptide" evidence="1">
    <location>
        <begin position="1"/>
        <end position="22"/>
    </location>
</feature>
<keyword evidence="1" id="KW-0732">Signal</keyword>
<evidence type="ECO:0000313" key="3">
    <source>
        <dbReference type="Proteomes" id="UP000199632"/>
    </source>
</evidence>
<gene>
    <name evidence="2" type="ORF">SAMN05421684_4956</name>
</gene>
<dbReference type="Proteomes" id="UP000199632">
    <property type="component" value="Unassembled WGS sequence"/>
</dbReference>
<reference evidence="3" key="1">
    <citation type="submission" date="2016-10" db="EMBL/GenBank/DDBJ databases">
        <authorList>
            <person name="Varghese N."/>
            <person name="Submissions S."/>
        </authorList>
    </citation>
    <scope>NUCLEOTIDE SEQUENCE [LARGE SCALE GENOMIC DNA]</scope>
    <source>
        <strain evidence="3">DSM 44718</strain>
    </source>
</reference>
<keyword evidence="3" id="KW-1185">Reference proteome</keyword>